<dbReference type="Proteomes" id="UP000011713">
    <property type="component" value="Unassembled WGS sequence"/>
</dbReference>
<evidence type="ECO:0000313" key="2">
    <source>
        <dbReference type="Proteomes" id="UP000011713"/>
    </source>
</evidence>
<protein>
    <submittedName>
        <fullName evidence="1">Uncharacterized protein</fullName>
    </submittedName>
</protein>
<dbReference type="HOGENOM" id="CLU_2431702_0_0_1"/>
<reference evidence="1" key="2">
    <citation type="submission" date="2015-06" db="UniProtKB">
        <authorList>
            <consortium name="EnsemblProtists"/>
        </authorList>
    </citation>
    <scope>IDENTIFICATION</scope>
    <source>
        <strain evidence="1">Emoy2</strain>
    </source>
</reference>
<evidence type="ECO:0000313" key="1">
    <source>
        <dbReference type="EnsemblProtists" id="HpaP806963"/>
    </source>
</evidence>
<organism evidence="1 2">
    <name type="scientific">Hyaloperonospora arabidopsidis (strain Emoy2)</name>
    <name type="common">Downy mildew agent</name>
    <name type="synonym">Peronospora arabidopsidis</name>
    <dbReference type="NCBI Taxonomy" id="559515"/>
    <lineage>
        <taxon>Eukaryota</taxon>
        <taxon>Sar</taxon>
        <taxon>Stramenopiles</taxon>
        <taxon>Oomycota</taxon>
        <taxon>Peronosporomycetes</taxon>
        <taxon>Peronosporales</taxon>
        <taxon>Peronosporaceae</taxon>
        <taxon>Hyaloperonospora</taxon>
    </lineage>
</organism>
<proteinExistence type="predicted"/>
<dbReference type="AlphaFoldDB" id="M4BKN0"/>
<dbReference type="VEuPathDB" id="FungiDB:HpaG806963"/>
<reference evidence="2" key="1">
    <citation type="journal article" date="2010" name="Science">
        <title>Signatures of adaptation to obligate biotrophy in the Hyaloperonospora arabidopsidis genome.</title>
        <authorList>
            <person name="Baxter L."/>
            <person name="Tripathy S."/>
            <person name="Ishaque N."/>
            <person name="Boot N."/>
            <person name="Cabral A."/>
            <person name="Kemen E."/>
            <person name="Thines M."/>
            <person name="Ah-Fong A."/>
            <person name="Anderson R."/>
            <person name="Badejoko W."/>
            <person name="Bittner-Eddy P."/>
            <person name="Boore J.L."/>
            <person name="Chibucos M.C."/>
            <person name="Coates M."/>
            <person name="Dehal P."/>
            <person name="Delehaunty K."/>
            <person name="Dong S."/>
            <person name="Downton P."/>
            <person name="Dumas B."/>
            <person name="Fabro G."/>
            <person name="Fronick C."/>
            <person name="Fuerstenberg S.I."/>
            <person name="Fulton L."/>
            <person name="Gaulin E."/>
            <person name="Govers F."/>
            <person name="Hughes L."/>
            <person name="Humphray S."/>
            <person name="Jiang R.H."/>
            <person name="Judelson H."/>
            <person name="Kamoun S."/>
            <person name="Kyung K."/>
            <person name="Meijer H."/>
            <person name="Minx P."/>
            <person name="Morris P."/>
            <person name="Nelson J."/>
            <person name="Phuntumart V."/>
            <person name="Qutob D."/>
            <person name="Rehmany A."/>
            <person name="Rougon-Cardoso A."/>
            <person name="Ryden P."/>
            <person name="Torto-Alalibo T."/>
            <person name="Studholme D."/>
            <person name="Wang Y."/>
            <person name="Win J."/>
            <person name="Wood J."/>
            <person name="Clifton S.W."/>
            <person name="Rogers J."/>
            <person name="Van den Ackerveken G."/>
            <person name="Jones J.D."/>
            <person name="McDowell J.M."/>
            <person name="Beynon J."/>
            <person name="Tyler B.M."/>
        </authorList>
    </citation>
    <scope>NUCLEOTIDE SEQUENCE [LARGE SCALE GENOMIC DNA]</scope>
    <source>
        <strain evidence="2">Emoy2</strain>
    </source>
</reference>
<dbReference type="EMBL" id="JH598357">
    <property type="status" value="NOT_ANNOTATED_CDS"/>
    <property type="molecule type" value="Genomic_DNA"/>
</dbReference>
<sequence length="91" mass="10343">MVCMRSQQADVYLRLLASFFAADASSVARRRPIPCPINIIFSQYRLNKQCFVAEVIHCSLFDIDQISINKAEPRQKNAMNGEQVVTIHVCI</sequence>
<keyword evidence="2" id="KW-1185">Reference proteome</keyword>
<dbReference type="EnsemblProtists" id="HpaT806963">
    <property type="protein sequence ID" value="HpaP806963"/>
    <property type="gene ID" value="HpaG806963"/>
</dbReference>
<name>M4BKN0_HYAAE</name>
<dbReference type="InParanoid" id="M4BKN0"/>
<accession>M4BKN0</accession>